<feature type="domain" description="DUF7796" evidence="2">
    <location>
        <begin position="270"/>
        <end position="388"/>
    </location>
</feature>
<dbReference type="PANTHER" id="PTHR35112:SF1">
    <property type="entry name" value="RING_FYVE_PHD ZINC FINGER SUPERFAMILY PROTEIN"/>
    <property type="match status" value="1"/>
</dbReference>
<dbReference type="OrthoDB" id="414972at2759"/>
<comment type="caution">
    <text evidence="3">The sequence shown here is derived from an EMBL/GenBank/DDBJ whole genome shotgun (WGS) entry which is preliminary data.</text>
</comment>
<organism evidence="3 4">
    <name type="scientific">Symbiodinium natans</name>
    <dbReference type="NCBI Taxonomy" id="878477"/>
    <lineage>
        <taxon>Eukaryota</taxon>
        <taxon>Sar</taxon>
        <taxon>Alveolata</taxon>
        <taxon>Dinophyceae</taxon>
        <taxon>Suessiales</taxon>
        <taxon>Symbiodiniaceae</taxon>
        <taxon>Symbiodinium</taxon>
    </lineage>
</organism>
<dbReference type="EMBL" id="CAJNDS010002145">
    <property type="protein sequence ID" value="CAE7350393.1"/>
    <property type="molecule type" value="Genomic_DNA"/>
</dbReference>
<dbReference type="InterPro" id="IPR056698">
    <property type="entry name" value="DUF7796"/>
</dbReference>
<dbReference type="Proteomes" id="UP000604046">
    <property type="component" value="Unassembled WGS sequence"/>
</dbReference>
<protein>
    <recommendedName>
        <fullName evidence="2">DUF7796 domain-containing protein</fullName>
    </recommendedName>
</protein>
<reference evidence="3" key="1">
    <citation type="submission" date="2021-02" db="EMBL/GenBank/DDBJ databases">
        <authorList>
            <person name="Dougan E. K."/>
            <person name="Rhodes N."/>
            <person name="Thang M."/>
            <person name="Chan C."/>
        </authorList>
    </citation>
    <scope>NUCLEOTIDE SEQUENCE</scope>
</reference>
<dbReference type="PANTHER" id="PTHR35112">
    <property type="entry name" value="OS08G0360500 PROTEIN"/>
    <property type="match status" value="1"/>
</dbReference>
<evidence type="ECO:0000313" key="4">
    <source>
        <dbReference type="Proteomes" id="UP000604046"/>
    </source>
</evidence>
<evidence type="ECO:0000259" key="2">
    <source>
        <dbReference type="Pfam" id="PF25072"/>
    </source>
</evidence>
<sequence>MWLKGALLTGGVGTVGTLAAELTCPAGPGGEACRAAAAPSWRSFERCAIPAGDDLGEPLLLTLAEAKDHCEAEEACLAFTFEGEDAESIEGPLSGNPVWVHFKTSFDCVDAPWVAWRKVGSVDSTAPGPPPASPQDLENARALSSFTGGAGSGVALCLLGQVRMLSHTHLALEQHLLQVLQPDVFLYGPREADHEPSPDLHSIQDYVADERWEVESIRDSLYAETRDSSRVLDLEYAQVQGNWFGSQCLDPPLRDNRPGSAVCSYYSQHKCLEMIQKKEIQRGQPYQWVVVSRFDFRWLAPHPPLELLQADVVWIPSGSDWEGGVNDRHAVMPRRHADAYLSSWKLLTSGRAKDVMLETLGAMKVNGYPGPNTENFLKARLHFFEVEYERFPNVAYLTCTLRSKSRWTQCFGTASNDAPGWLYKEEMEHATRIAKCVRSSWNRRKMKDCAEDISHLYRGLR</sequence>
<keyword evidence="4" id="KW-1185">Reference proteome</keyword>
<evidence type="ECO:0000256" key="1">
    <source>
        <dbReference type="SAM" id="SignalP"/>
    </source>
</evidence>
<feature type="signal peptide" evidence="1">
    <location>
        <begin position="1"/>
        <end position="19"/>
    </location>
</feature>
<keyword evidence="1" id="KW-0732">Signal</keyword>
<evidence type="ECO:0000313" key="3">
    <source>
        <dbReference type="EMBL" id="CAE7350393.1"/>
    </source>
</evidence>
<feature type="chain" id="PRO_5032482157" description="DUF7796 domain-containing protein" evidence="1">
    <location>
        <begin position="20"/>
        <end position="461"/>
    </location>
</feature>
<name>A0A812PWP3_9DINO</name>
<gene>
    <name evidence="3" type="ORF">SNAT2548_LOCUS18441</name>
</gene>
<proteinExistence type="predicted"/>
<dbReference type="Pfam" id="PF25072">
    <property type="entry name" value="DUF7796"/>
    <property type="match status" value="1"/>
</dbReference>
<accession>A0A812PWP3</accession>
<dbReference type="AlphaFoldDB" id="A0A812PWP3"/>